<name>A0A8A1MHI8_AJECA</name>
<accession>A0A8A1MHI8</accession>
<dbReference type="SMART" id="SM00320">
    <property type="entry name" value="WD40"/>
    <property type="match status" value="3"/>
</dbReference>
<dbReference type="InterPro" id="IPR001680">
    <property type="entry name" value="WD40_rpt"/>
</dbReference>
<dbReference type="Pfam" id="PF12265">
    <property type="entry name" value="CAF1C_H4-bd"/>
    <property type="match status" value="1"/>
</dbReference>
<dbReference type="InterPro" id="IPR022052">
    <property type="entry name" value="Histone-bd_RBBP4-like_N"/>
</dbReference>
<evidence type="ECO:0000256" key="1">
    <source>
        <dbReference type="ARBA" id="ARBA00022574"/>
    </source>
</evidence>
<evidence type="ECO:0000313" key="7">
    <source>
        <dbReference type="Proteomes" id="UP000663671"/>
    </source>
</evidence>
<dbReference type="InterPro" id="IPR036322">
    <property type="entry name" value="WD40_repeat_dom_sf"/>
</dbReference>
<dbReference type="PROSITE" id="PS50082">
    <property type="entry name" value="WD_REPEATS_2"/>
    <property type="match status" value="2"/>
</dbReference>
<dbReference type="GO" id="GO:0005730">
    <property type="term" value="C:nucleolus"/>
    <property type="evidence" value="ECO:0007669"/>
    <property type="project" value="TreeGrafter"/>
</dbReference>
<organism evidence="6 7">
    <name type="scientific">Ajellomyces capsulatus</name>
    <name type="common">Darling's disease fungus</name>
    <name type="synonym">Histoplasma capsulatum</name>
    <dbReference type="NCBI Taxonomy" id="5037"/>
    <lineage>
        <taxon>Eukaryota</taxon>
        <taxon>Fungi</taxon>
        <taxon>Dikarya</taxon>
        <taxon>Ascomycota</taxon>
        <taxon>Pezizomycotina</taxon>
        <taxon>Eurotiomycetes</taxon>
        <taxon>Eurotiomycetidae</taxon>
        <taxon>Onygenales</taxon>
        <taxon>Ajellomycetaceae</taxon>
        <taxon>Histoplasma</taxon>
    </lineage>
</organism>
<feature type="repeat" description="WD" evidence="3">
    <location>
        <begin position="301"/>
        <end position="331"/>
    </location>
</feature>
<dbReference type="Proteomes" id="UP000663671">
    <property type="component" value="Chromosome 3"/>
</dbReference>
<feature type="compositionally biased region" description="Polar residues" evidence="4">
    <location>
        <begin position="185"/>
        <end position="212"/>
    </location>
</feature>
<dbReference type="VEuPathDB" id="FungiDB:I7I51_06232"/>
<dbReference type="Gene3D" id="2.130.10.10">
    <property type="entry name" value="YVTN repeat-like/Quinoprotein amine dehydrogenase"/>
    <property type="match status" value="1"/>
</dbReference>
<dbReference type="AlphaFoldDB" id="A0A8A1MHI8"/>
<evidence type="ECO:0000256" key="2">
    <source>
        <dbReference type="ARBA" id="ARBA00022737"/>
    </source>
</evidence>
<feature type="domain" description="Histone-binding protein RBBP4-like N-terminal" evidence="5">
    <location>
        <begin position="88"/>
        <end position="156"/>
    </location>
</feature>
<dbReference type="PANTHER" id="PTHR45903:SF1">
    <property type="entry name" value="GLUTAMATE-RICH WD REPEAT-CONTAINING PROTEIN 1"/>
    <property type="match status" value="1"/>
</dbReference>
<dbReference type="Pfam" id="PF00400">
    <property type="entry name" value="WD40"/>
    <property type="match status" value="2"/>
</dbReference>
<dbReference type="PANTHER" id="PTHR45903">
    <property type="entry name" value="GLUTAMATE-RICH WD REPEAT-CONTAINING PROTEIN 1"/>
    <property type="match status" value="1"/>
</dbReference>
<dbReference type="InterPro" id="IPR051972">
    <property type="entry name" value="Glutamate-rich_WD_repeat"/>
</dbReference>
<feature type="repeat" description="WD" evidence="3">
    <location>
        <begin position="359"/>
        <end position="393"/>
    </location>
</feature>
<feature type="compositionally biased region" description="Acidic residues" evidence="4">
    <location>
        <begin position="165"/>
        <end position="176"/>
    </location>
</feature>
<feature type="compositionally biased region" description="Basic and acidic residues" evidence="4">
    <location>
        <begin position="53"/>
        <end position="69"/>
    </location>
</feature>
<evidence type="ECO:0000259" key="5">
    <source>
        <dbReference type="Pfam" id="PF12265"/>
    </source>
</evidence>
<dbReference type="OrthoDB" id="2161379at2759"/>
<feature type="compositionally biased region" description="Acidic residues" evidence="4">
    <location>
        <begin position="27"/>
        <end position="49"/>
    </location>
</feature>
<proteinExistence type="predicted"/>
<feature type="region of interest" description="Disordered" evidence="4">
    <location>
        <begin position="1"/>
        <end position="69"/>
    </location>
</feature>
<evidence type="ECO:0000256" key="3">
    <source>
        <dbReference type="PROSITE-ProRule" id="PRU00221"/>
    </source>
</evidence>
<reference evidence="6" key="1">
    <citation type="submission" date="2021-01" db="EMBL/GenBank/DDBJ databases">
        <title>Chromosome-level genome assembly of a human fungal pathogen reveals clustering of transcriptionally co-regulated genes.</title>
        <authorList>
            <person name="Voorhies M."/>
            <person name="Cohen S."/>
            <person name="Shea T.P."/>
            <person name="Petrus S."/>
            <person name="Munoz J.F."/>
            <person name="Poplawski S."/>
            <person name="Goldman W.E."/>
            <person name="Michael T."/>
            <person name="Cuomo C.A."/>
            <person name="Sil A."/>
            <person name="Beyhan S."/>
        </authorList>
    </citation>
    <scope>NUCLEOTIDE SEQUENCE</scope>
    <source>
        <strain evidence="6">WU24</strain>
    </source>
</reference>
<protein>
    <submittedName>
        <fullName evidence="6">Ribosome assembly protein RRB1</fullName>
    </submittedName>
</protein>
<evidence type="ECO:0000256" key="4">
    <source>
        <dbReference type="SAM" id="MobiDB-lite"/>
    </source>
</evidence>
<feature type="region of interest" description="Disordered" evidence="4">
    <location>
        <begin position="159"/>
        <end position="212"/>
    </location>
</feature>
<keyword evidence="2" id="KW-0677">Repeat</keyword>
<sequence>MSKRGVDVIEDPSAPLKAGERPVADAPPDEVGEFEDEFEDEFESEDEILEAGVDGRPDAEREAEEQRDAMDVDKQTFIPGRTKLAPGETLSPDPSTYEMLHTLSTPWPCLSFDIVKDGLGDKRKTYPATVYAVAGTQADRSRLKDNELMVLKLSGLSKMERDNDSGSDDESDDESSEPILESKSIPLSCTTNRIRTHQTPSSSGDYSKPPQTITASMLENSQVVIHDVTPFLSTFDNPGSILPPSSSKPLSTLRMHKSEGYAVDWSPLHPLGKLLTGDNDGLIYTTTRTEGGGWVTDTRPFVGHTSSVEELQWSPNERNVFASASSDGSVKWGVWDLRHWKPNTSGGASLLKPKPVASFDFHKEPVTSIEWHPTDDSVIAVACADNTLTLWDLAVELDDEESRDAGFADVPPQLLFVHYMESVKELHWQAQMPGTIMATGSGGFGLWKGLGLYDTELGTIKIAYINGHKLFPIVFIPVNFLSRE</sequence>
<dbReference type="PROSITE" id="PS50294">
    <property type="entry name" value="WD_REPEATS_REGION"/>
    <property type="match status" value="1"/>
</dbReference>
<gene>
    <name evidence="6" type="primary">RRB1</name>
    <name evidence="6" type="ORF">I7I51_06232</name>
</gene>
<dbReference type="SUPFAM" id="SSF50978">
    <property type="entry name" value="WD40 repeat-like"/>
    <property type="match status" value="1"/>
</dbReference>
<evidence type="ECO:0000313" key="6">
    <source>
        <dbReference type="EMBL" id="QSS65389.1"/>
    </source>
</evidence>
<dbReference type="InterPro" id="IPR015943">
    <property type="entry name" value="WD40/YVTN_repeat-like_dom_sf"/>
</dbReference>
<dbReference type="EMBL" id="CP069115">
    <property type="protein sequence ID" value="QSS65389.1"/>
    <property type="molecule type" value="Genomic_DNA"/>
</dbReference>
<dbReference type="GO" id="GO:0042254">
    <property type="term" value="P:ribosome biogenesis"/>
    <property type="evidence" value="ECO:0007669"/>
    <property type="project" value="TreeGrafter"/>
</dbReference>
<keyword evidence="1 3" id="KW-0853">WD repeat</keyword>